<dbReference type="AlphaFoldDB" id="A0A562LGB6"/>
<dbReference type="Gene3D" id="1.10.10.10">
    <property type="entry name" value="Winged helix-like DNA-binding domain superfamily/Winged helix DNA-binding domain"/>
    <property type="match status" value="1"/>
</dbReference>
<dbReference type="GO" id="GO:0006355">
    <property type="term" value="P:regulation of DNA-templated transcription"/>
    <property type="evidence" value="ECO:0007669"/>
    <property type="project" value="InterPro"/>
</dbReference>
<dbReference type="SUPFAM" id="SSF46894">
    <property type="entry name" value="C-terminal effector domain of the bipartite response regulators"/>
    <property type="match status" value="1"/>
</dbReference>
<dbReference type="PROSITE" id="PS51755">
    <property type="entry name" value="OMPR_PHOB"/>
    <property type="match status" value="1"/>
</dbReference>
<protein>
    <submittedName>
        <fullName evidence="5">TolB-like protein</fullName>
    </submittedName>
</protein>
<keyword evidence="2" id="KW-0802">TPR repeat</keyword>
<evidence type="ECO:0000256" key="1">
    <source>
        <dbReference type="ARBA" id="ARBA00023125"/>
    </source>
</evidence>
<dbReference type="OrthoDB" id="9807521at2"/>
<reference evidence="5 6" key="1">
    <citation type="journal article" date="2015" name="Stand. Genomic Sci.">
        <title>Genomic Encyclopedia of Bacterial and Archaeal Type Strains, Phase III: the genomes of soil and plant-associated and newly described type strains.</title>
        <authorList>
            <person name="Whitman W.B."/>
            <person name="Woyke T."/>
            <person name="Klenk H.P."/>
            <person name="Zhou Y."/>
            <person name="Lilburn T.G."/>
            <person name="Beck B.J."/>
            <person name="De Vos P."/>
            <person name="Vandamme P."/>
            <person name="Eisen J.A."/>
            <person name="Garrity G."/>
            <person name="Hugenholtz P."/>
            <person name="Kyrpides N.C."/>
        </authorList>
    </citation>
    <scope>NUCLEOTIDE SEQUENCE [LARGE SCALE GENOMIC DNA]</scope>
    <source>
        <strain evidence="5 6">CGMCC 1.10947</strain>
    </source>
</reference>
<dbReference type="InterPro" id="IPR019734">
    <property type="entry name" value="TPR_rpt"/>
</dbReference>
<dbReference type="PANTHER" id="PTHR12558">
    <property type="entry name" value="CELL DIVISION CYCLE 16,23,27"/>
    <property type="match status" value="1"/>
</dbReference>
<dbReference type="SMART" id="SM00862">
    <property type="entry name" value="Trans_reg_C"/>
    <property type="match status" value="1"/>
</dbReference>
<evidence type="ECO:0000256" key="2">
    <source>
        <dbReference type="PROSITE-ProRule" id="PRU00339"/>
    </source>
</evidence>
<proteinExistence type="predicted"/>
<evidence type="ECO:0000256" key="3">
    <source>
        <dbReference type="PROSITE-ProRule" id="PRU01091"/>
    </source>
</evidence>
<dbReference type="CDD" id="cd00383">
    <property type="entry name" value="trans_reg_C"/>
    <property type="match status" value="1"/>
</dbReference>
<feature type="repeat" description="TPR" evidence="2">
    <location>
        <begin position="384"/>
        <end position="417"/>
    </location>
</feature>
<gene>
    <name evidence="5" type="ORF">IQ17_02868</name>
</gene>
<dbReference type="Gene3D" id="1.25.40.10">
    <property type="entry name" value="Tetratricopeptide repeat domain"/>
    <property type="match status" value="1"/>
</dbReference>
<evidence type="ECO:0000313" key="6">
    <source>
        <dbReference type="Proteomes" id="UP000317176"/>
    </source>
</evidence>
<dbReference type="PROSITE" id="PS50005">
    <property type="entry name" value="TPR"/>
    <property type="match status" value="1"/>
</dbReference>
<dbReference type="GO" id="GO:0000160">
    <property type="term" value="P:phosphorelay signal transduction system"/>
    <property type="evidence" value="ECO:0007669"/>
    <property type="project" value="InterPro"/>
</dbReference>
<dbReference type="GO" id="GO:0003677">
    <property type="term" value="F:DNA binding"/>
    <property type="evidence" value="ECO:0007669"/>
    <property type="project" value="UniProtKB-UniRule"/>
</dbReference>
<dbReference type="InterPro" id="IPR011990">
    <property type="entry name" value="TPR-like_helical_dom_sf"/>
</dbReference>
<dbReference type="Pfam" id="PF00486">
    <property type="entry name" value="Trans_reg_C"/>
    <property type="match status" value="1"/>
</dbReference>
<comment type="caution">
    <text evidence="5">The sequence shown here is derived from an EMBL/GenBank/DDBJ whole genome shotgun (WGS) entry which is preliminary data.</text>
</comment>
<dbReference type="EMBL" id="VLKL01000006">
    <property type="protein sequence ID" value="TWI06653.1"/>
    <property type="molecule type" value="Genomic_DNA"/>
</dbReference>
<keyword evidence="6" id="KW-1185">Reference proteome</keyword>
<dbReference type="InterPro" id="IPR016032">
    <property type="entry name" value="Sig_transdc_resp-reg_C-effctor"/>
</dbReference>
<dbReference type="PANTHER" id="PTHR12558:SF33">
    <property type="entry name" value="BLL7664 PROTEIN"/>
    <property type="match status" value="1"/>
</dbReference>
<accession>A0A562LGB6</accession>
<dbReference type="Proteomes" id="UP000317176">
    <property type="component" value="Unassembled WGS sequence"/>
</dbReference>
<organism evidence="5 6">
    <name type="scientific">Bradyrhizobium daqingense</name>
    <dbReference type="NCBI Taxonomy" id="993502"/>
    <lineage>
        <taxon>Bacteria</taxon>
        <taxon>Pseudomonadati</taxon>
        <taxon>Pseudomonadota</taxon>
        <taxon>Alphaproteobacteria</taxon>
        <taxon>Hyphomicrobiales</taxon>
        <taxon>Nitrobacteraceae</taxon>
        <taxon>Bradyrhizobium</taxon>
    </lineage>
</organism>
<dbReference type="SUPFAM" id="SSF48452">
    <property type="entry name" value="TPR-like"/>
    <property type="match status" value="1"/>
</dbReference>
<sequence>MLYCFENHALDTDRRELRRDGELVAIAPQVFDILAFLIRNRERVITKDDLIAGIWGGRIVSESALTTRLNGARKAIGDNGEEQRLIKTLPRKGLRFVGDVREQAQATSSPSRDTMAATLGLRDQPSIVVLPFANLSGDPLQDYFTDGIVEDITTELSRFSELFVIARNTSFTYKGRAVDVRTVGRDLGVRYALEGSVRKASKRVRISGQLIDAETGKHIWADRFESSLDDIFELQDQMAHSVVGAIVPKLEQAEIERAKSKPTESLSAYDCFLRGMAGWHAWTRAGHDTALKHFYRSIELDPTFARPYALAAGCFLMRKSTGWVVDRATETAETGRLARLGADLGRSDAVALAWSAHALAHVVGDIKAGVALIDHALQLNPNLAAAWQRSGWIRVYAGECELAIEHLRTAMRLSPLDPQMHLAYSAMAFAHFLLGDLDQSSTWSDRALQIRPDWPVALRVSAMSHALTGRERPKQEAMARLRMLQPSLRLSNLHEQIFLHRPEHMARFVEGMRAAGLPE</sequence>
<evidence type="ECO:0000313" key="5">
    <source>
        <dbReference type="EMBL" id="TWI06653.1"/>
    </source>
</evidence>
<keyword evidence="1 3" id="KW-0238">DNA-binding</keyword>
<evidence type="ECO:0000259" key="4">
    <source>
        <dbReference type="PROSITE" id="PS51755"/>
    </source>
</evidence>
<dbReference type="RefSeq" id="WP_145632517.1">
    <property type="nucleotide sequence ID" value="NZ_CP088014.1"/>
</dbReference>
<dbReference type="InterPro" id="IPR036388">
    <property type="entry name" value="WH-like_DNA-bd_sf"/>
</dbReference>
<feature type="domain" description="OmpR/PhoB-type" evidence="4">
    <location>
        <begin position="1"/>
        <end position="98"/>
    </location>
</feature>
<dbReference type="Gene3D" id="3.40.50.10070">
    <property type="entry name" value="TolB, N-terminal domain"/>
    <property type="match status" value="1"/>
</dbReference>
<feature type="DNA-binding region" description="OmpR/PhoB-type" evidence="3">
    <location>
        <begin position="1"/>
        <end position="98"/>
    </location>
</feature>
<dbReference type="InterPro" id="IPR001867">
    <property type="entry name" value="OmpR/PhoB-type_DNA-bd"/>
</dbReference>
<dbReference type="SMART" id="SM00028">
    <property type="entry name" value="TPR"/>
    <property type="match status" value="3"/>
</dbReference>
<name>A0A562LGB6_9BRAD</name>